<feature type="transmembrane region" description="Helical" evidence="1">
    <location>
        <begin position="55"/>
        <end position="80"/>
    </location>
</feature>
<accession>A0A318HY12</accession>
<proteinExistence type="predicted"/>
<evidence type="ECO:0000313" key="3">
    <source>
        <dbReference type="Proteomes" id="UP000248314"/>
    </source>
</evidence>
<dbReference type="EMBL" id="QJJX01000006">
    <property type="protein sequence ID" value="PXX23349.1"/>
    <property type="molecule type" value="Genomic_DNA"/>
</dbReference>
<dbReference type="Proteomes" id="UP000248314">
    <property type="component" value="Unassembled WGS sequence"/>
</dbReference>
<reference evidence="2 3" key="1">
    <citation type="submission" date="2018-05" db="EMBL/GenBank/DDBJ databases">
        <title>Genomic Encyclopedia of Type Strains, Phase I: the one thousand microbial genomes (KMG-I) project.</title>
        <authorList>
            <person name="Kyrpides N."/>
        </authorList>
    </citation>
    <scope>NUCLEOTIDE SEQUENCE [LARGE SCALE GENOMIC DNA]</scope>
    <source>
        <strain evidence="2 3">DSM 15611</strain>
    </source>
</reference>
<gene>
    <name evidence="2" type="ORF">EJ73_00698</name>
</gene>
<protein>
    <submittedName>
        <fullName evidence="2">Uncharacterized protein</fullName>
    </submittedName>
</protein>
<organism evidence="2 3">
    <name type="scientific">Hoylesella shahii DSM 15611 = JCM 12083</name>
    <dbReference type="NCBI Taxonomy" id="1122991"/>
    <lineage>
        <taxon>Bacteria</taxon>
        <taxon>Pseudomonadati</taxon>
        <taxon>Bacteroidota</taxon>
        <taxon>Bacteroidia</taxon>
        <taxon>Bacteroidales</taxon>
        <taxon>Prevotellaceae</taxon>
        <taxon>Hoylesella</taxon>
    </lineage>
</organism>
<evidence type="ECO:0000256" key="1">
    <source>
        <dbReference type="SAM" id="Phobius"/>
    </source>
</evidence>
<dbReference type="AlphaFoldDB" id="A0A318HY12"/>
<name>A0A318HY12_9BACT</name>
<keyword evidence="1" id="KW-0472">Membrane</keyword>
<keyword evidence="3" id="KW-1185">Reference proteome</keyword>
<keyword evidence="1" id="KW-1133">Transmembrane helix</keyword>
<comment type="caution">
    <text evidence="2">The sequence shown here is derived from an EMBL/GenBank/DDBJ whole genome shotgun (WGS) entry which is preliminary data.</text>
</comment>
<sequence length="110" mass="13357">MWEVRNRDTVNALRSSQADIVYPYNGIVYQTSAILRRYYLNTKDIKVLYKKNNMLYLNSAVFFLVRKFYMLRCLLGALYFDMRRFGVFWVFSKHKIPRPNQWGSMKNHKK</sequence>
<evidence type="ECO:0000313" key="2">
    <source>
        <dbReference type="EMBL" id="PXX23349.1"/>
    </source>
</evidence>
<keyword evidence="1" id="KW-0812">Transmembrane</keyword>